<sequence length="44" mass="5142">MFGDRCAKRLQTREIDFIIMPRQILGLGSHVAKHNPQNCRHFCC</sequence>
<proteinExistence type="predicted"/>
<reference evidence="1" key="1">
    <citation type="journal article" date="2011" name="Environ. Microbiol.">
        <title>Time-series analyses of Monterey Bay coastal microbial picoplankton using a 'genome proxy' microarray.</title>
        <authorList>
            <person name="Rich V.I."/>
            <person name="Pham V.D."/>
            <person name="Eppley J."/>
            <person name="Shi Y."/>
            <person name="DeLong E.F."/>
        </authorList>
    </citation>
    <scope>NUCLEOTIDE SEQUENCE</scope>
</reference>
<accession>E0XQY4</accession>
<organism evidence="1">
    <name type="scientific">uncultured alpha proteobacterium HF0010_13E22</name>
    <dbReference type="NCBI Taxonomy" id="710801"/>
    <lineage>
        <taxon>Bacteria</taxon>
        <taxon>Pseudomonadati</taxon>
        <taxon>Pseudomonadota</taxon>
        <taxon>Alphaproteobacteria</taxon>
        <taxon>environmental samples</taxon>
    </lineage>
</organism>
<protein>
    <submittedName>
        <fullName evidence="1">Uncharacterized protein</fullName>
    </submittedName>
</protein>
<dbReference type="EMBL" id="GU474848">
    <property type="protein sequence ID" value="ADI16825.1"/>
    <property type="molecule type" value="Genomic_DNA"/>
</dbReference>
<name>E0XQY4_9PROT</name>
<dbReference type="AlphaFoldDB" id="E0XQY4"/>
<evidence type="ECO:0000313" key="1">
    <source>
        <dbReference type="EMBL" id="ADI16825.1"/>
    </source>
</evidence>